<keyword evidence="2 7" id="KW-0812">Transmembrane</keyword>
<dbReference type="Proteomes" id="UP000782241">
    <property type="component" value="Unassembled WGS sequence"/>
</dbReference>
<comment type="caution">
    <text evidence="9">The sequence shown here is derived from an EMBL/GenBank/DDBJ whole genome shotgun (WGS) entry which is preliminary data.</text>
</comment>
<dbReference type="PANTHER" id="PTHR33048:SF47">
    <property type="entry name" value="INTEGRAL MEMBRANE PROTEIN-RELATED"/>
    <property type="match status" value="1"/>
</dbReference>
<feature type="transmembrane region" description="Helical" evidence="7">
    <location>
        <begin position="608"/>
        <end position="626"/>
    </location>
</feature>
<dbReference type="InterPro" id="IPR049326">
    <property type="entry name" value="Rhodopsin_dom_fungi"/>
</dbReference>
<name>A0A9P7KQG0_9HYPO</name>
<dbReference type="Pfam" id="PF20684">
    <property type="entry name" value="Fung_rhodopsin"/>
    <property type="match status" value="1"/>
</dbReference>
<dbReference type="GO" id="GO:0016020">
    <property type="term" value="C:membrane"/>
    <property type="evidence" value="ECO:0007669"/>
    <property type="project" value="UniProtKB-SubCell"/>
</dbReference>
<evidence type="ECO:0000256" key="5">
    <source>
        <dbReference type="ARBA" id="ARBA00023242"/>
    </source>
</evidence>
<dbReference type="InterPro" id="IPR021858">
    <property type="entry name" value="Fun_TF"/>
</dbReference>
<evidence type="ECO:0000256" key="3">
    <source>
        <dbReference type="ARBA" id="ARBA00022989"/>
    </source>
</evidence>
<evidence type="ECO:0000256" key="2">
    <source>
        <dbReference type="ARBA" id="ARBA00022692"/>
    </source>
</evidence>
<keyword evidence="5" id="KW-0539">Nucleus</keyword>
<feature type="transmembrane region" description="Helical" evidence="7">
    <location>
        <begin position="53"/>
        <end position="77"/>
    </location>
</feature>
<feature type="transmembrane region" description="Helical" evidence="7">
    <location>
        <begin position="175"/>
        <end position="197"/>
    </location>
</feature>
<comment type="subcellular location">
    <subcellularLocation>
        <location evidence="1">Membrane</location>
        <topology evidence="1">Multi-pass membrane protein</topology>
    </subcellularLocation>
</comment>
<evidence type="ECO:0000256" key="6">
    <source>
        <dbReference type="ARBA" id="ARBA00038359"/>
    </source>
</evidence>
<feature type="transmembrane region" description="Helical" evidence="7">
    <location>
        <begin position="17"/>
        <end position="41"/>
    </location>
</feature>
<feature type="transmembrane region" description="Helical" evidence="7">
    <location>
        <begin position="97"/>
        <end position="119"/>
    </location>
</feature>
<gene>
    <name evidence="9" type="ORF">KAF25_011229</name>
</gene>
<feature type="transmembrane region" description="Helical" evidence="7">
    <location>
        <begin position="568"/>
        <end position="593"/>
    </location>
</feature>
<keyword evidence="3 7" id="KW-1133">Transmembrane helix</keyword>
<dbReference type="Pfam" id="PF11951">
    <property type="entry name" value="Fungal_trans_2"/>
    <property type="match status" value="2"/>
</dbReference>
<feature type="transmembrane region" description="Helical" evidence="7">
    <location>
        <begin position="131"/>
        <end position="151"/>
    </location>
</feature>
<sequence>MASTEQENAAKASHTHLVMVIMVVAFAISVSILVVSLRLWCRRVMKLVYWDDLAAVMSMLCVIALGSGFLALIPRGLNSPTGKIPAHKVVSFYKCTYFVIFFYGQGLYWAKMTFLLLYYRVLCLSYWRWTYLGAIVMLTLWNISRILVYFLNCIPMEAIWNRALKGKCVPDRLEVAYILAGINIFTDLAVAILPLPVIWNLNLRRSQKIALSGLFGLGCFPITLAVVRIKWVEIWSSSTWDIIRPNLWALAEVTSALTCACIPTYKPLLLGINEVARQHSRNTNGFVVEEHGSDSEAGLRADSVGSEVSCIQKPKNALIYGTQTYITAEHDEWRFTMASLCNYSHPDPQIAQGLVHQGAGKLFPYNPEFYDNASGLYGPGAVYCWYMLLVSVLASWSFHLAEHGDLKDRGLSSDLIGALAYPVFAATDLVVQSIRMRGMDHRAIAILCLRYPKHELDDYGPFDDVEIDLHRIPSNILDFGQHVVDITGPLTICYTATSFLLFLYILFCSSRFFGGTRYWKPIPAVRWAMYTVYGYILLILTIFHLSLDNWSASFFILFMETVISIEIIVGYLSTFTVTIALIYSLAMLVWAVVDKDRGQVIEASKDNVHALCLIILLATPTMLVIYLKELSTMPDLGIRVSERDQLATLIVGVFTLSLTLFDIGHYYQKINGREVTEESMEMLPASEVDSGPTPTHVIQRINLRKRLTARVYLCNYCDYIFFDITPNLNGPRNLSELGQRKEETQNCDREEPACGKCCAKGIKCSGLGLRYRFNDGIAARGRFVGKTLPIVDGVASKPSKDKELESTCFAVGKGKRNDPFRASGYEIPQQVTVEANKPVKEDRQSNELVIPNHEQIFVHWGLDHVDSKSRFCLGYFSNNIAQLIAVINMGFNGYRDLVLPRAETDPLVRKAVLLVVEQHLSLQNGTAISLDPAAYSSLVRELITRSHQCAPQDDDSALTALLLLHIREMISGSDNFKLIYGSLRVVVNALASNSNDKRSDLRRFLQMQILRVCLFGESLFNETNGVHFIQAQQQACLEFIRWCDRFHPELQGLLSQLATLTTWACDIYVQRAMLNPPAEDTVHMIERFKQSLEEVDAYVDIVGRHLLAWPYFIVAAESSTKDHREFFLQKLVSLHNKTGCWNLLRAIDQVKEIWASQSSIRWTSLLGGPTQAFIM</sequence>
<feature type="transmembrane region" description="Helical" evidence="7">
    <location>
        <begin position="209"/>
        <end position="227"/>
    </location>
</feature>
<feature type="domain" description="Rhodopsin" evidence="8">
    <location>
        <begin position="37"/>
        <end position="269"/>
    </location>
</feature>
<organism evidence="9 10">
    <name type="scientific">Fusarium avenaceum</name>
    <dbReference type="NCBI Taxonomy" id="40199"/>
    <lineage>
        <taxon>Eukaryota</taxon>
        <taxon>Fungi</taxon>
        <taxon>Dikarya</taxon>
        <taxon>Ascomycota</taxon>
        <taxon>Pezizomycotina</taxon>
        <taxon>Sordariomycetes</taxon>
        <taxon>Hypocreomycetidae</taxon>
        <taxon>Hypocreales</taxon>
        <taxon>Nectriaceae</taxon>
        <taxon>Fusarium</taxon>
        <taxon>Fusarium tricinctum species complex</taxon>
    </lineage>
</organism>
<dbReference type="AlphaFoldDB" id="A0A9P7KQG0"/>
<proteinExistence type="inferred from homology"/>
<dbReference type="EMBL" id="JAGPUO010000019">
    <property type="protein sequence ID" value="KAG5657060.1"/>
    <property type="molecule type" value="Genomic_DNA"/>
</dbReference>
<feature type="transmembrane region" description="Helical" evidence="7">
    <location>
        <begin position="380"/>
        <end position="399"/>
    </location>
</feature>
<evidence type="ECO:0000256" key="7">
    <source>
        <dbReference type="SAM" id="Phobius"/>
    </source>
</evidence>
<comment type="similarity">
    <text evidence="6">Belongs to the SAT4 family.</text>
</comment>
<feature type="transmembrane region" description="Helical" evidence="7">
    <location>
        <begin position="486"/>
        <end position="507"/>
    </location>
</feature>
<feature type="transmembrane region" description="Helical" evidence="7">
    <location>
        <begin position="527"/>
        <end position="547"/>
    </location>
</feature>
<keyword evidence="4 7" id="KW-0472">Membrane</keyword>
<reference evidence="9" key="1">
    <citation type="submission" date="2021-04" db="EMBL/GenBank/DDBJ databases">
        <title>Draft genome of Fusarium avenaceum strain F156N33, isolated from an atmospheric sample in Virginia.</title>
        <authorList>
            <person name="Yang S."/>
            <person name="Vinatzer B.A."/>
            <person name="Coleman J."/>
        </authorList>
    </citation>
    <scope>NUCLEOTIDE SEQUENCE</scope>
    <source>
        <strain evidence="9">F156N33</strain>
    </source>
</reference>
<evidence type="ECO:0000259" key="8">
    <source>
        <dbReference type="Pfam" id="PF20684"/>
    </source>
</evidence>
<evidence type="ECO:0000256" key="1">
    <source>
        <dbReference type="ARBA" id="ARBA00004141"/>
    </source>
</evidence>
<protein>
    <recommendedName>
        <fullName evidence="8">Rhodopsin domain-containing protein</fullName>
    </recommendedName>
</protein>
<accession>A0A9P7KQG0</accession>
<evidence type="ECO:0000313" key="10">
    <source>
        <dbReference type="Proteomes" id="UP000782241"/>
    </source>
</evidence>
<evidence type="ECO:0000313" key="9">
    <source>
        <dbReference type="EMBL" id="KAG5657060.1"/>
    </source>
</evidence>
<dbReference type="PANTHER" id="PTHR33048">
    <property type="entry name" value="PTH11-LIKE INTEGRAL MEMBRANE PROTEIN (AFU_ORTHOLOGUE AFUA_5G11245)"/>
    <property type="match status" value="1"/>
</dbReference>
<keyword evidence="10" id="KW-1185">Reference proteome</keyword>
<evidence type="ECO:0000256" key="4">
    <source>
        <dbReference type="ARBA" id="ARBA00023136"/>
    </source>
</evidence>
<dbReference type="InterPro" id="IPR052337">
    <property type="entry name" value="SAT4-like"/>
</dbReference>